<dbReference type="Gene3D" id="3.20.20.80">
    <property type="entry name" value="Glycosidases"/>
    <property type="match status" value="1"/>
</dbReference>
<proteinExistence type="inferred from homology"/>
<feature type="region of interest" description="Disordered" evidence="6">
    <location>
        <begin position="1228"/>
        <end position="1275"/>
    </location>
</feature>
<gene>
    <name evidence="7" type="ORF">OV287_52450</name>
</gene>
<evidence type="ECO:0000256" key="4">
    <source>
        <dbReference type="ARBA" id="ARBA00022801"/>
    </source>
</evidence>
<dbReference type="InterPro" id="IPR002053">
    <property type="entry name" value="Glyco_hydro_25"/>
</dbReference>
<reference evidence="7 8" key="1">
    <citation type="submission" date="2022-11" db="EMBL/GenBank/DDBJ databases">
        <title>Minimal conservation of predation-associated metabolite biosynthetic gene clusters underscores biosynthetic potential of Myxococcota including descriptions for ten novel species: Archangium lansinium sp. nov., Myxococcus landrumus sp. nov., Nannocystis bai.</title>
        <authorList>
            <person name="Ahearne A."/>
            <person name="Stevens C."/>
            <person name="Phillips K."/>
        </authorList>
    </citation>
    <scope>NUCLEOTIDE SEQUENCE [LARGE SCALE GENOMIC DNA]</scope>
    <source>
        <strain evidence="7 8">MIWBW</strain>
    </source>
</reference>
<dbReference type="PROSITE" id="PS51904">
    <property type="entry name" value="GLYCOSYL_HYDROL_F25_2"/>
    <property type="match status" value="1"/>
</dbReference>
<accession>A0ABT4AQG4</accession>
<evidence type="ECO:0000256" key="1">
    <source>
        <dbReference type="ARBA" id="ARBA00010646"/>
    </source>
</evidence>
<dbReference type="RefSeq" id="WP_267541624.1">
    <property type="nucleotide sequence ID" value="NZ_JAPNKA010000001.1"/>
</dbReference>
<organism evidence="7 8">
    <name type="scientific">Archangium lansingense</name>
    <dbReference type="NCBI Taxonomy" id="2995310"/>
    <lineage>
        <taxon>Bacteria</taxon>
        <taxon>Pseudomonadati</taxon>
        <taxon>Myxococcota</taxon>
        <taxon>Myxococcia</taxon>
        <taxon>Myxococcales</taxon>
        <taxon>Cystobacterineae</taxon>
        <taxon>Archangiaceae</taxon>
        <taxon>Archangium</taxon>
    </lineage>
</organism>
<dbReference type="SUPFAM" id="SSF50965">
    <property type="entry name" value="Galactose oxidase, central domain"/>
    <property type="match status" value="1"/>
</dbReference>
<evidence type="ECO:0000313" key="7">
    <source>
        <dbReference type="EMBL" id="MCY1083079.1"/>
    </source>
</evidence>
<dbReference type="InterPro" id="IPR015915">
    <property type="entry name" value="Kelch-typ_b-propeller"/>
</dbReference>
<evidence type="ECO:0000313" key="8">
    <source>
        <dbReference type="Proteomes" id="UP001207654"/>
    </source>
</evidence>
<feature type="region of interest" description="Disordered" evidence="6">
    <location>
        <begin position="921"/>
        <end position="978"/>
    </location>
</feature>
<comment type="similarity">
    <text evidence="1">Belongs to the glycosyl hydrolase 25 family.</text>
</comment>
<dbReference type="InterPro" id="IPR018077">
    <property type="entry name" value="Glyco_hydro_fam25_subgr"/>
</dbReference>
<dbReference type="SUPFAM" id="SSF74653">
    <property type="entry name" value="TolA/TonB C-terminal domain"/>
    <property type="match status" value="1"/>
</dbReference>
<dbReference type="Pfam" id="PF20129">
    <property type="entry name" value="DUF6519"/>
    <property type="match status" value="2"/>
</dbReference>
<dbReference type="SUPFAM" id="SSF51445">
    <property type="entry name" value="(Trans)glycosidases"/>
    <property type="match status" value="1"/>
</dbReference>
<sequence length="1387" mass="151662">MTSDYSRSTFNRRKHYNSVRMQQGRVQLDADWNEQVDITAHQLRQRTRDTLGPSGAPIDDAGFALEVHEGQLTVGPGRYYVDGALCENEARVTLDAQPDDPGQPAPSEPGVYLALLDVWERTLGVNEDPSIREVALGGPDTAVRTKTVWQVRTLRVDGDPDAPDRGREDRAWKHFLSRNTHAGELKAWRERDEATELPGNQLYRVEIHDEGDRAGAEHEAGSHWPRPKVWGVPSEPKRLRLEEEEAWDARLWREGRPVEVLTERGRFLTRLTSVDAGERELRLASAVPEELGEPRRVRPIASYKWSRNNGIDALPVTSARKEDQGAVVRLSSPVGTRGVELRVGDVVEAVDERMVLRSEPAPLRRVVRISQDRLEVTLDGDVPADFGGTPEQTKPLLRRWDRTPATREPGSLSVVDDKLELEHGVHVEFTGHGGYRTGDHWLIPARTRTGAVEWPTDDKGQPRAQPPQGGRHQYTLLAVLRVEAPGVVQVEDRRVLFAPLTRAGAGPGKDGPTTLRGDLHVIGSAIIDGTLDAGSIQGQLAHHTVGTHQLKEKAVTSEKLADASVHRVHLAPEVGLVPVGFSILGESAKPPEGYESSHLSVEVFNHNARWVTRPPVPVGATARVVLVTLQGAAHALLDGGQVLRFEEKDGTWRQVTQLPQSQAGFGAGVLEGRLHVLGGKDEHGRPLAHHAAWEPKTDRWTTVSPMPTARTEPGVVSADGWLFVLGGMESWPLPWWTGESKLSRPALLSRLQHSSAEAAVYDARKDAWLEAKELSTPRSRFGVAVVRGRIHVVGGERKRLLLPARPVVKHEQFDPNHNRWSSLAPLRRARTEAAVAAVDERLYVVGGKDGDDLLDDVERYSFTSDAWLPQETLPTPVKGAGATVAGGELLVTGGTGPTGPLSTSQALEVASLLYVHRKRAARAAEEQAEPTPTAEPTSGTSGTGTEPMPATGSTSMPVPAPPMAARTNEHRPRFRPPKFDPAPTVAQRLAKLGVTAAALVALLAGAGVVWPKISPTPTPTPSPAEAVMGMDISHYQGEVDWSSVVKEGAVDFAFVKATEGLTYKDPQFERNRTALGSTTLRWGAYHYYRPNDAGKDQAEYFLKTVGVDNLKKHLLPPVLDVEEWNQESTQALINGVQAWLDTVEAAVGRKPIVYTYHEFWTAHLNRGFQNYPLWLAGPLEESVTWSFWQVGDQGQVAGIGSCVDQDMFRGTLEELDAFVLTGKLPVTPAQPPTTSTHCTPPVTDGGTPSHDAGTHDAGTRDAGTHDAGTPDAGQPVPRQFQSWMTPNPARQRSGPKLVFPPLATRVGVRGDTTVRCTIQTTGKLKDCVITQPLGPSSVSAYLEMDVAILDMLNASTFEPVKAYGQVVEVDYDFRMYIDAGQYTWSWL</sequence>
<feature type="compositionally biased region" description="Low complexity" evidence="6">
    <location>
        <begin position="929"/>
        <end position="947"/>
    </location>
</feature>
<dbReference type="InterPro" id="IPR011043">
    <property type="entry name" value="Gal_Oxase/kelch_b-propeller"/>
</dbReference>
<dbReference type="PANTHER" id="PTHR24412:SF489">
    <property type="entry name" value="RING FINGER DOMAIN AND KELCH REPEAT-CONTAINING PROTEIN DDB_G0271372"/>
    <property type="match status" value="1"/>
</dbReference>
<evidence type="ECO:0000256" key="6">
    <source>
        <dbReference type="SAM" id="MobiDB-lite"/>
    </source>
</evidence>
<evidence type="ECO:0000256" key="3">
    <source>
        <dbReference type="ARBA" id="ARBA00022737"/>
    </source>
</evidence>
<keyword evidence="4" id="KW-0378">Hydrolase</keyword>
<evidence type="ECO:0000256" key="2">
    <source>
        <dbReference type="ARBA" id="ARBA00022441"/>
    </source>
</evidence>
<dbReference type="Pfam" id="PF01183">
    <property type="entry name" value="Glyco_hydro_25"/>
    <property type="match status" value="1"/>
</dbReference>
<dbReference type="InterPro" id="IPR017853">
    <property type="entry name" value="GH"/>
</dbReference>
<dbReference type="PANTHER" id="PTHR24412">
    <property type="entry name" value="KELCH PROTEIN"/>
    <property type="match status" value="1"/>
</dbReference>
<dbReference type="EMBL" id="JAPNKA010000001">
    <property type="protein sequence ID" value="MCY1083079.1"/>
    <property type="molecule type" value="Genomic_DNA"/>
</dbReference>
<feature type="compositionally biased region" description="Basic and acidic residues" evidence="6">
    <location>
        <begin position="1252"/>
        <end position="1264"/>
    </location>
</feature>
<dbReference type="SMART" id="SM00641">
    <property type="entry name" value="Glyco_25"/>
    <property type="match status" value="1"/>
</dbReference>
<comment type="caution">
    <text evidence="7">The sequence shown here is derived from an EMBL/GenBank/DDBJ whole genome shotgun (WGS) entry which is preliminary data.</text>
</comment>
<keyword evidence="8" id="KW-1185">Reference proteome</keyword>
<dbReference type="Gene3D" id="3.30.1150.10">
    <property type="match status" value="1"/>
</dbReference>
<dbReference type="InterPro" id="IPR006652">
    <property type="entry name" value="Kelch_1"/>
</dbReference>
<keyword evidence="2" id="KW-0880">Kelch repeat</keyword>
<keyword evidence="5" id="KW-0326">Glycosidase</keyword>
<dbReference type="Pfam" id="PF01344">
    <property type="entry name" value="Kelch_1"/>
    <property type="match status" value="2"/>
</dbReference>
<name>A0ABT4AQG4_9BACT</name>
<dbReference type="InterPro" id="IPR045392">
    <property type="entry name" value="DUF6519"/>
</dbReference>
<keyword evidence="3" id="KW-0677">Repeat</keyword>
<protein>
    <submittedName>
        <fullName evidence="7">DUF6519 domain-containing protein</fullName>
    </submittedName>
</protein>
<dbReference type="Gene3D" id="2.120.10.80">
    <property type="entry name" value="Kelch-type beta propeller"/>
    <property type="match status" value="2"/>
</dbReference>
<dbReference type="Proteomes" id="UP001207654">
    <property type="component" value="Unassembled WGS sequence"/>
</dbReference>
<evidence type="ECO:0000256" key="5">
    <source>
        <dbReference type="ARBA" id="ARBA00023295"/>
    </source>
</evidence>
<dbReference type="SMART" id="SM00612">
    <property type="entry name" value="Kelch"/>
    <property type="match status" value="4"/>
</dbReference>